<accession>A0A3B0RM65</accession>
<organism evidence="2">
    <name type="scientific">hydrothermal vent metagenome</name>
    <dbReference type="NCBI Taxonomy" id="652676"/>
    <lineage>
        <taxon>unclassified sequences</taxon>
        <taxon>metagenomes</taxon>
        <taxon>ecological metagenomes</taxon>
    </lineage>
</organism>
<feature type="non-terminal residue" evidence="2">
    <location>
        <position position="1"/>
    </location>
</feature>
<dbReference type="EMBL" id="UOEF01000084">
    <property type="protein sequence ID" value="VAV89796.1"/>
    <property type="molecule type" value="Genomic_DNA"/>
</dbReference>
<sequence>PRNSSEPSYERLGSMGGSPDGNNEARKDNWPKTLAFLKKHLAPEENQAPDP</sequence>
<proteinExistence type="predicted"/>
<protein>
    <submittedName>
        <fullName evidence="2">Uncharacterized protein</fullName>
    </submittedName>
</protein>
<dbReference type="AlphaFoldDB" id="A0A3B0RM65"/>
<evidence type="ECO:0000256" key="1">
    <source>
        <dbReference type="SAM" id="MobiDB-lite"/>
    </source>
</evidence>
<evidence type="ECO:0000313" key="2">
    <source>
        <dbReference type="EMBL" id="VAV89796.1"/>
    </source>
</evidence>
<name>A0A3B0RM65_9ZZZZ</name>
<feature type="region of interest" description="Disordered" evidence="1">
    <location>
        <begin position="1"/>
        <end position="33"/>
    </location>
</feature>
<reference evidence="2" key="1">
    <citation type="submission" date="2018-06" db="EMBL/GenBank/DDBJ databases">
        <authorList>
            <person name="Zhirakovskaya E."/>
        </authorList>
    </citation>
    <scope>NUCLEOTIDE SEQUENCE</scope>
</reference>
<gene>
    <name evidence="2" type="ORF">MNBD_ALPHA04-126</name>
</gene>